<gene>
    <name evidence="2" type="ORF">GCM10023081_17380</name>
</gene>
<feature type="compositionally biased region" description="Basic residues" evidence="1">
    <location>
        <begin position="13"/>
        <end position="25"/>
    </location>
</feature>
<accession>A0ABP7C863</accession>
<keyword evidence="3" id="KW-1185">Reference proteome</keyword>
<evidence type="ECO:0000313" key="3">
    <source>
        <dbReference type="Proteomes" id="UP001500752"/>
    </source>
</evidence>
<dbReference type="Pfam" id="PF13196">
    <property type="entry name" value="DUF4012"/>
    <property type="match status" value="1"/>
</dbReference>
<feature type="region of interest" description="Disordered" evidence="1">
    <location>
        <begin position="1"/>
        <end position="25"/>
    </location>
</feature>
<dbReference type="InterPro" id="IPR025101">
    <property type="entry name" value="DUF4012"/>
</dbReference>
<name>A0ABP7C863_9MICC</name>
<protein>
    <submittedName>
        <fullName evidence="2">DUF4012 domain-containing protein</fullName>
    </submittedName>
</protein>
<reference evidence="3" key="1">
    <citation type="journal article" date="2019" name="Int. J. Syst. Evol. Microbiol.">
        <title>The Global Catalogue of Microorganisms (GCM) 10K type strain sequencing project: providing services to taxonomists for standard genome sequencing and annotation.</title>
        <authorList>
            <consortium name="The Broad Institute Genomics Platform"/>
            <consortium name="The Broad Institute Genome Sequencing Center for Infectious Disease"/>
            <person name="Wu L."/>
            <person name="Ma J."/>
        </authorList>
    </citation>
    <scope>NUCLEOTIDE SEQUENCE [LARGE SCALE GENOMIC DNA]</scope>
    <source>
        <strain evidence="3">JCM 30742</strain>
    </source>
</reference>
<evidence type="ECO:0000256" key="1">
    <source>
        <dbReference type="SAM" id="MobiDB-lite"/>
    </source>
</evidence>
<sequence>MLSTPAPSSSGSGRKKRRSRRSRQARRQRILRIALPIAGVLVLLGAGGAWIGYSALQVKGDLEAGVVLIPELKEHLLAGDSEGVQSSFAKLQQHTSAAASESDGPLWRAAAMLPWAGANFSAVADVAASVDKVVGSAAPLLTEVDIDSLGGLAPKDGRMDIAALQEMAPALKKLSRSVDSSYTRVERIDETRLLPQLTGPVAQASEMFGELRGPLEAAAAAAEILPPMLGAEDKRNYLLLIQNSAEVRATGGIPGALAVIQANDGAIKLGEQGSAVKLGVFDPAVKADAEQELIYSARLGTYMQDVNLTPDFPTAATLAKTMWEKKHGGADIDGVVALDAVVLSHLLEATGPISLSSSAELPALTGNLPTKLTSDNVVKTLLSTVYAEIPDPALQDAYFAAVAGQVFAALTEGGVDGQKVVEALQQSTAENRLLIWSAQEEEQNLLAGTPLAGAVSGPSAEAGVGVYFNDGTGAKMDYYVKRTAQVQRRCAADGTPVDTVEVTLSNTAPRNAAQALPAYVTGGGVYGVKEGNVKTNVVIYGPAEALVKGASLDGEDAPVGSHFHGKRPVASRTVNLAPGESTTVAVEFVNSTRAVPSLQVTPTIQPMTKVVKSSTVDDSCVTQD</sequence>
<proteinExistence type="predicted"/>
<evidence type="ECO:0000313" key="2">
    <source>
        <dbReference type="EMBL" id="GAA3679712.1"/>
    </source>
</evidence>
<organism evidence="2 3">
    <name type="scientific">Arthrobacter ginkgonis</name>
    <dbReference type="NCBI Taxonomy" id="1630594"/>
    <lineage>
        <taxon>Bacteria</taxon>
        <taxon>Bacillati</taxon>
        <taxon>Actinomycetota</taxon>
        <taxon>Actinomycetes</taxon>
        <taxon>Micrococcales</taxon>
        <taxon>Micrococcaceae</taxon>
        <taxon>Arthrobacter</taxon>
    </lineage>
</organism>
<comment type="caution">
    <text evidence="2">The sequence shown here is derived from an EMBL/GenBank/DDBJ whole genome shotgun (WGS) entry which is preliminary data.</text>
</comment>
<dbReference type="Proteomes" id="UP001500752">
    <property type="component" value="Unassembled WGS sequence"/>
</dbReference>
<dbReference type="RefSeq" id="WP_345150086.1">
    <property type="nucleotide sequence ID" value="NZ_BAABEO010000011.1"/>
</dbReference>
<dbReference type="EMBL" id="BAABEO010000011">
    <property type="protein sequence ID" value="GAA3679712.1"/>
    <property type="molecule type" value="Genomic_DNA"/>
</dbReference>